<dbReference type="PANTHER" id="PTHR33121">
    <property type="entry name" value="CYCLIC DI-GMP PHOSPHODIESTERASE PDEF"/>
    <property type="match status" value="1"/>
</dbReference>
<dbReference type="PANTHER" id="PTHR33121:SF15">
    <property type="entry name" value="BLUE LIGHT- AND TEMPERATURE-REGULATED ANTIREPRESSOR BLUF"/>
    <property type="match status" value="1"/>
</dbReference>
<feature type="domain" description="EAL" evidence="1">
    <location>
        <begin position="1"/>
        <end position="248"/>
    </location>
</feature>
<keyword evidence="3" id="KW-1185">Reference proteome</keyword>
<evidence type="ECO:0000313" key="3">
    <source>
        <dbReference type="Proteomes" id="UP000182983"/>
    </source>
</evidence>
<accession>A0A1H6HR51</accession>
<dbReference type="PROSITE" id="PS50883">
    <property type="entry name" value="EAL"/>
    <property type="match status" value="1"/>
</dbReference>
<dbReference type="Pfam" id="PF00563">
    <property type="entry name" value="EAL"/>
    <property type="match status" value="1"/>
</dbReference>
<protein>
    <submittedName>
        <fullName evidence="2">EAL domain, c-di-GMP-specific phosphodiesterase class I (Or its enzymatically inactive variant)</fullName>
    </submittedName>
</protein>
<dbReference type="CDD" id="cd01948">
    <property type="entry name" value="EAL"/>
    <property type="match status" value="1"/>
</dbReference>
<dbReference type="InterPro" id="IPR050706">
    <property type="entry name" value="Cyclic-di-GMP_PDE-like"/>
</dbReference>
<dbReference type="GO" id="GO:0071111">
    <property type="term" value="F:cyclic-guanylate-specific phosphodiesterase activity"/>
    <property type="evidence" value="ECO:0007669"/>
    <property type="project" value="InterPro"/>
</dbReference>
<name>A0A1H6HR51_MAGFU</name>
<dbReference type="SUPFAM" id="SSF141868">
    <property type="entry name" value="EAL domain-like"/>
    <property type="match status" value="1"/>
</dbReference>
<gene>
    <name evidence="2" type="ORF">SAMN04244559_02051</name>
</gene>
<dbReference type="Gene3D" id="3.20.20.450">
    <property type="entry name" value="EAL domain"/>
    <property type="match status" value="1"/>
</dbReference>
<dbReference type="Proteomes" id="UP000182983">
    <property type="component" value="Unassembled WGS sequence"/>
</dbReference>
<proteinExistence type="predicted"/>
<dbReference type="OrthoDB" id="7251575at2"/>
<evidence type="ECO:0000259" key="1">
    <source>
        <dbReference type="PROSITE" id="PS50883"/>
    </source>
</evidence>
<evidence type="ECO:0000313" key="2">
    <source>
        <dbReference type="EMBL" id="SEH38289.1"/>
    </source>
</evidence>
<dbReference type="EMBL" id="FNWO01000007">
    <property type="protein sequence ID" value="SEH38289.1"/>
    <property type="molecule type" value="Genomic_DNA"/>
</dbReference>
<sequence>MPTQCGRCRDGETFDIPFSMAFQPVIDLELRRVHAFEALVRGPEGQSAASILSQVTPENRYGFDQACRVRAIELAGRLGLDRRLNINFMPNAVYEPSACIRATLAAAERVGFPCDRITFEITEDESISDHIHLSRIIDYYRTQGFLVALDDFGAGACGLNLLANIHPDIVKIDIGLVRNCDRDRTRRVIVQAMLSVCRDLEIKVVAEGVERAEELAVLKESGLRFVQGFLFARPAFEALTPDEAIDFR</sequence>
<dbReference type="InterPro" id="IPR001633">
    <property type="entry name" value="EAL_dom"/>
</dbReference>
<reference evidence="3" key="1">
    <citation type="submission" date="2016-10" db="EMBL/GenBank/DDBJ databases">
        <authorList>
            <person name="Varghese N."/>
            <person name="Submissions S."/>
        </authorList>
    </citation>
    <scope>NUCLEOTIDE SEQUENCE [LARGE SCALE GENOMIC DNA]</scope>
    <source>
        <strain evidence="3">DSM 13234</strain>
    </source>
</reference>
<dbReference type="RefSeq" id="WP_074768193.1">
    <property type="nucleotide sequence ID" value="NZ_FNWO01000007.1"/>
</dbReference>
<organism evidence="2 3">
    <name type="scientific">Magnetospirillum fulvum</name>
    <name type="common">Rhodospirillum fulvum</name>
    <dbReference type="NCBI Taxonomy" id="1082"/>
    <lineage>
        <taxon>Bacteria</taxon>
        <taxon>Pseudomonadati</taxon>
        <taxon>Pseudomonadota</taxon>
        <taxon>Alphaproteobacteria</taxon>
        <taxon>Rhodospirillales</taxon>
        <taxon>Rhodospirillaceae</taxon>
        <taxon>Magnetospirillum</taxon>
    </lineage>
</organism>
<dbReference type="AlphaFoldDB" id="A0A1H6HR51"/>
<dbReference type="SMART" id="SM00052">
    <property type="entry name" value="EAL"/>
    <property type="match status" value="1"/>
</dbReference>
<dbReference type="InterPro" id="IPR035919">
    <property type="entry name" value="EAL_sf"/>
</dbReference>